<dbReference type="Gene3D" id="3.40.50.2000">
    <property type="entry name" value="Glycogen Phosphorylase B"/>
    <property type="match status" value="2"/>
</dbReference>
<organism evidence="3 4">
    <name type="scientific">Domibacillus enclensis</name>
    <dbReference type="NCBI Taxonomy" id="1017273"/>
    <lineage>
        <taxon>Bacteria</taxon>
        <taxon>Bacillati</taxon>
        <taxon>Bacillota</taxon>
        <taxon>Bacilli</taxon>
        <taxon>Bacillales</taxon>
        <taxon>Bacillaceae</taxon>
        <taxon>Domibacillus</taxon>
    </lineage>
</organism>
<name>A0A1N6RYE9_9BACI</name>
<evidence type="ECO:0000259" key="2">
    <source>
        <dbReference type="Pfam" id="PF13477"/>
    </source>
</evidence>
<feature type="domain" description="Glycosyl transferase family 1" evidence="1">
    <location>
        <begin position="190"/>
        <end position="354"/>
    </location>
</feature>
<dbReference type="EMBL" id="FTLX01000002">
    <property type="protein sequence ID" value="SIQ33799.1"/>
    <property type="molecule type" value="Genomic_DNA"/>
</dbReference>
<dbReference type="STRING" id="1017273.SAMN05443094_102253"/>
<dbReference type="Pfam" id="PF00534">
    <property type="entry name" value="Glycos_transf_1"/>
    <property type="match status" value="1"/>
</dbReference>
<dbReference type="RefSeq" id="WP_045850731.1">
    <property type="nucleotide sequence ID" value="NZ_FTLX01000002.1"/>
</dbReference>
<sequence>MDQSGARPKVAFVASVYRHLAAFHLPYMKWFQLQGFDVHAYGLPDNGKEEVERIGVLCHDVTFQRSPFQLDNIRALKQLTASFQQEGFQVVHVHTPVASVLGRIAAKRSNVPAVLYTAHGFHFFEGAPLINWLTFYPVERIMAKYTDYLLTMNEEDFKRARRFPVKQEVLFVKGVGVDRSGFLGENDQRKKETRARLGIGEKEFVIVCVAELSDRKNQVQLIEALHQLKTNRPVRCLLVGNGEGEEKLRQMTAAYGLSDVIRFLGFRKDVPELIEASDVVTLLSRQEGLPRALMEGLAAGKPIVTTDVRGNRDLVVHGQNGYVVGLGHVEETVWAFDRMINRPHMLKEMGGQSRELSRQYDTFFILKEMERVYKRATQHVPYVYKQEEIG</sequence>
<dbReference type="PANTHER" id="PTHR12526:SF630">
    <property type="entry name" value="GLYCOSYLTRANSFERASE"/>
    <property type="match status" value="1"/>
</dbReference>
<accession>A0A1N6RYE9</accession>
<proteinExistence type="predicted"/>
<dbReference type="InterPro" id="IPR001296">
    <property type="entry name" value="Glyco_trans_1"/>
</dbReference>
<keyword evidence="3" id="KW-0808">Transferase</keyword>
<dbReference type="AlphaFoldDB" id="A0A1N6RYE9"/>
<dbReference type="PANTHER" id="PTHR12526">
    <property type="entry name" value="GLYCOSYLTRANSFERASE"/>
    <property type="match status" value="1"/>
</dbReference>
<evidence type="ECO:0000259" key="1">
    <source>
        <dbReference type="Pfam" id="PF00534"/>
    </source>
</evidence>
<gene>
    <name evidence="3" type="ORF">SAMN05443094_102253</name>
</gene>
<dbReference type="Pfam" id="PF13477">
    <property type="entry name" value="Glyco_trans_4_2"/>
    <property type="match status" value="1"/>
</dbReference>
<dbReference type="GO" id="GO:0016757">
    <property type="term" value="F:glycosyltransferase activity"/>
    <property type="evidence" value="ECO:0007669"/>
    <property type="project" value="InterPro"/>
</dbReference>
<feature type="domain" description="Glycosyltransferase subfamily 4-like N-terminal" evidence="2">
    <location>
        <begin position="9"/>
        <end position="151"/>
    </location>
</feature>
<protein>
    <submittedName>
        <fullName evidence="3">Glycosyltransferase involved in cell wall bisynthesis</fullName>
    </submittedName>
</protein>
<dbReference type="SUPFAM" id="SSF53756">
    <property type="entry name" value="UDP-Glycosyltransferase/glycogen phosphorylase"/>
    <property type="match status" value="1"/>
</dbReference>
<reference evidence="3 4" key="1">
    <citation type="submission" date="2017-01" db="EMBL/GenBank/DDBJ databases">
        <authorList>
            <person name="Mah S.A."/>
            <person name="Swanson W.J."/>
            <person name="Moy G.W."/>
            <person name="Vacquier V.D."/>
        </authorList>
    </citation>
    <scope>NUCLEOTIDE SEQUENCE [LARGE SCALE GENOMIC DNA]</scope>
    <source>
        <strain evidence="3 4">NIO-1016</strain>
    </source>
</reference>
<dbReference type="Proteomes" id="UP000186385">
    <property type="component" value="Unassembled WGS sequence"/>
</dbReference>
<evidence type="ECO:0000313" key="4">
    <source>
        <dbReference type="Proteomes" id="UP000186385"/>
    </source>
</evidence>
<dbReference type="InterPro" id="IPR028098">
    <property type="entry name" value="Glyco_trans_4-like_N"/>
</dbReference>
<evidence type="ECO:0000313" key="3">
    <source>
        <dbReference type="EMBL" id="SIQ33799.1"/>
    </source>
</evidence>
<dbReference type="CDD" id="cd03808">
    <property type="entry name" value="GT4_CapM-like"/>
    <property type="match status" value="1"/>
</dbReference>